<organism evidence="1 2">
    <name type="scientific">Nocardia aurea</name>
    <dbReference type="NCBI Taxonomy" id="2144174"/>
    <lineage>
        <taxon>Bacteria</taxon>
        <taxon>Bacillati</taxon>
        <taxon>Actinomycetota</taxon>
        <taxon>Actinomycetes</taxon>
        <taxon>Mycobacteriales</taxon>
        <taxon>Nocardiaceae</taxon>
        <taxon>Nocardia</taxon>
    </lineage>
</organism>
<dbReference type="RefSeq" id="WP_357790061.1">
    <property type="nucleotide sequence ID" value="NZ_JBFAKC010000026.1"/>
</dbReference>
<evidence type="ECO:0000313" key="2">
    <source>
        <dbReference type="Proteomes" id="UP001551695"/>
    </source>
</evidence>
<accession>A0ABV3G550</accession>
<protein>
    <submittedName>
        <fullName evidence="1">Uncharacterized protein</fullName>
    </submittedName>
</protein>
<name>A0ABV3G550_9NOCA</name>
<evidence type="ECO:0000313" key="1">
    <source>
        <dbReference type="EMBL" id="MEV0712768.1"/>
    </source>
</evidence>
<sequence>MTIDEIVYVWICARLDAVGGPVVDLFQSDPWEGDDDRMIVGRTIEFWWESLTFAGITPADPATTVDITAVDELLRTCGYQRLNDWTTRRSRTGATVHSADGQIRIEDIR</sequence>
<proteinExistence type="predicted"/>
<keyword evidence="2" id="KW-1185">Reference proteome</keyword>
<dbReference type="Proteomes" id="UP001551695">
    <property type="component" value="Unassembled WGS sequence"/>
</dbReference>
<comment type="caution">
    <text evidence="1">The sequence shown here is derived from an EMBL/GenBank/DDBJ whole genome shotgun (WGS) entry which is preliminary data.</text>
</comment>
<reference evidence="1 2" key="1">
    <citation type="submission" date="2024-06" db="EMBL/GenBank/DDBJ databases">
        <title>The Natural Products Discovery Center: Release of the First 8490 Sequenced Strains for Exploring Actinobacteria Biosynthetic Diversity.</title>
        <authorList>
            <person name="Kalkreuter E."/>
            <person name="Kautsar S.A."/>
            <person name="Yang D."/>
            <person name="Bader C.D."/>
            <person name="Teijaro C.N."/>
            <person name="Fluegel L."/>
            <person name="Davis C.M."/>
            <person name="Simpson J.R."/>
            <person name="Lauterbach L."/>
            <person name="Steele A.D."/>
            <person name="Gui C."/>
            <person name="Meng S."/>
            <person name="Li G."/>
            <person name="Viehrig K."/>
            <person name="Ye F."/>
            <person name="Su P."/>
            <person name="Kiefer A.F."/>
            <person name="Nichols A."/>
            <person name="Cepeda A.J."/>
            <person name="Yan W."/>
            <person name="Fan B."/>
            <person name="Jiang Y."/>
            <person name="Adhikari A."/>
            <person name="Zheng C.-J."/>
            <person name="Schuster L."/>
            <person name="Cowan T.M."/>
            <person name="Smanski M.J."/>
            <person name="Chevrette M.G."/>
            <person name="De Carvalho L.P.S."/>
            <person name="Shen B."/>
        </authorList>
    </citation>
    <scope>NUCLEOTIDE SEQUENCE [LARGE SCALE GENOMIC DNA]</scope>
    <source>
        <strain evidence="1 2">NPDC050403</strain>
    </source>
</reference>
<dbReference type="EMBL" id="JBFAKC010000026">
    <property type="protein sequence ID" value="MEV0712768.1"/>
    <property type="molecule type" value="Genomic_DNA"/>
</dbReference>
<gene>
    <name evidence="1" type="ORF">AB0I48_34965</name>
</gene>